<dbReference type="PRINTS" id="PR00237">
    <property type="entry name" value="GPCRRHODOPSN"/>
</dbReference>
<proteinExistence type="inferred from homology"/>
<comment type="subcellular location">
    <subcellularLocation>
        <location evidence="1">Cell membrane</location>
        <topology evidence="1">Multi-pass membrane protein</topology>
    </subcellularLocation>
</comment>
<dbReference type="Gene3D" id="1.20.1070.10">
    <property type="entry name" value="Rhodopsin 7-helix transmembrane proteins"/>
    <property type="match status" value="1"/>
</dbReference>
<keyword evidence="2" id="KW-1003">Cell membrane</keyword>
<evidence type="ECO:0000256" key="1">
    <source>
        <dbReference type="ARBA" id="ARBA00004651"/>
    </source>
</evidence>
<organism evidence="12 13">
    <name type="scientific">Monodelphis domestica</name>
    <name type="common">Gray short-tailed opossum</name>
    <dbReference type="NCBI Taxonomy" id="13616"/>
    <lineage>
        <taxon>Eukaryota</taxon>
        <taxon>Metazoa</taxon>
        <taxon>Chordata</taxon>
        <taxon>Craniata</taxon>
        <taxon>Vertebrata</taxon>
        <taxon>Euteleostomi</taxon>
        <taxon>Mammalia</taxon>
        <taxon>Metatheria</taxon>
        <taxon>Didelphimorphia</taxon>
        <taxon>Didelphidae</taxon>
        <taxon>Monodelphis</taxon>
    </lineage>
</organism>
<dbReference type="InterPro" id="IPR008102">
    <property type="entry name" value="Histamine_H4_rcpt"/>
</dbReference>
<dbReference type="PROSITE" id="PS50262">
    <property type="entry name" value="G_PROTEIN_RECEP_F1_2"/>
    <property type="match status" value="1"/>
</dbReference>
<keyword evidence="4 10" id="KW-1133">Transmembrane helix</keyword>
<accession>F6QB56</accession>
<dbReference type="PANTHER" id="PTHR24247:SF199">
    <property type="entry name" value="HISTAMINE H4 RECEPTOR"/>
    <property type="match status" value="1"/>
</dbReference>
<dbReference type="Pfam" id="PF00001">
    <property type="entry name" value="7tm_1"/>
    <property type="match status" value="1"/>
</dbReference>
<dbReference type="GO" id="GO:0006954">
    <property type="term" value="P:inflammatory response"/>
    <property type="evidence" value="ECO:0007669"/>
    <property type="project" value="InterPro"/>
</dbReference>
<dbReference type="InParanoid" id="F6QB56"/>
<feature type="transmembrane region" description="Helical" evidence="10">
    <location>
        <begin position="171"/>
        <end position="196"/>
    </location>
</feature>
<feature type="transmembrane region" description="Helical" evidence="10">
    <location>
        <begin position="86"/>
        <end position="108"/>
    </location>
</feature>
<dbReference type="InterPro" id="IPR000276">
    <property type="entry name" value="GPCR_Rhodpsn"/>
</dbReference>
<dbReference type="Bgee" id="ENSMODG00000025619">
    <property type="expression patterns" value="Expressed in extraembryonic membrane"/>
</dbReference>
<dbReference type="Ensembl" id="ENSMODT00000040029.2">
    <property type="protein sequence ID" value="ENSMODP00000038429.2"/>
    <property type="gene ID" value="ENSMODG00000025619.3"/>
</dbReference>
<dbReference type="FunCoup" id="F6QB56">
    <property type="interactions" value="188"/>
</dbReference>
<name>F6QB56_MONDO</name>
<dbReference type="GO" id="GO:0007204">
    <property type="term" value="P:positive regulation of cytosolic calcium ion concentration"/>
    <property type="evidence" value="ECO:0007669"/>
    <property type="project" value="InterPro"/>
</dbReference>
<dbReference type="CDD" id="cd15295">
    <property type="entry name" value="7tmA_Histamine_H4R"/>
    <property type="match status" value="1"/>
</dbReference>
<keyword evidence="8 9" id="KW-0807">Transducer</keyword>
<dbReference type="PRINTS" id="PR01726">
    <property type="entry name" value="HISTAMINEH4R"/>
</dbReference>
<evidence type="ECO:0000256" key="6">
    <source>
        <dbReference type="ARBA" id="ARBA00023136"/>
    </source>
</evidence>
<dbReference type="GO" id="GO:0007268">
    <property type="term" value="P:chemical synaptic transmission"/>
    <property type="evidence" value="ECO:0000318"/>
    <property type="project" value="GO_Central"/>
</dbReference>
<feature type="transmembrane region" description="Helical" evidence="10">
    <location>
        <begin position="300"/>
        <end position="320"/>
    </location>
</feature>
<feature type="transmembrane region" description="Helical" evidence="10">
    <location>
        <begin position="50"/>
        <end position="70"/>
    </location>
</feature>
<dbReference type="GO" id="GO:0043408">
    <property type="term" value="P:regulation of MAPK cascade"/>
    <property type="evidence" value="ECO:0007669"/>
    <property type="project" value="InterPro"/>
</dbReference>
<evidence type="ECO:0000256" key="2">
    <source>
        <dbReference type="ARBA" id="ARBA00022475"/>
    </source>
</evidence>
<keyword evidence="7 9" id="KW-0675">Receptor</keyword>
<dbReference type="Proteomes" id="UP000002280">
    <property type="component" value="Chromosome 3"/>
</dbReference>
<evidence type="ECO:0000256" key="5">
    <source>
        <dbReference type="ARBA" id="ARBA00023040"/>
    </source>
</evidence>
<protein>
    <submittedName>
        <fullName evidence="12">Histamine receptor H4</fullName>
    </submittedName>
</protein>
<evidence type="ECO:0000256" key="3">
    <source>
        <dbReference type="ARBA" id="ARBA00022692"/>
    </source>
</evidence>
<dbReference type="AlphaFoldDB" id="F6QB56"/>
<dbReference type="GO" id="GO:0030425">
    <property type="term" value="C:dendrite"/>
    <property type="evidence" value="ECO:0000318"/>
    <property type="project" value="GO_Central"/>
</dbReference>
<evidence type="ECO:0000256" key="10">
    <source>
        <dbReference type="SAM" id="Phobius"/>
    </source>
</evidence>
<keyword evidence="3 9" id="KW-0812">Transmembrane</keyword>
<reference evidence="12 13" key="1">
    <citation type="journal article" date="2007" name="Nature">
        <title>Genome of the marsupial Monodelphis domestica reveals innovation in non-coding sequences.</title>
        <authorList>
            <person name="Mikkelsen T.S."/>
            <person name="Wakefield M.J."/>
            <person name="Aken B."/>
            <person name="Amemiya C.T."/>
            <person name="Chang J.L."/>
            <person name="Duke S."/>
            <person name="Garber M."/>
            <person name="Gentles A.J."/>
            <person name="Goodstadt L."/>
            <person name="Heger A."/>
            <person name="Jurka J."/>
            <person name="Kamal M."/>
            <person name="Mauceli E."/>
            <person name="Searle S.M."/>
            <person name="Sharpe T."/>
            <person name="Baker M.L."/>
            <person name="Batzer M.A."/>
            <person name="Benos P.V."/>
            <person name="Belov K."/>
            <person name="Clamp M."/>
            <person name="Cook A."/>
            <person name="Cuff J."/>
            <person name="Das R."/>
            <person name="Davidow L."/>
            <person name="Deakin J.E."/>
            <person name="Fazzari M.J."/>
            <person name="Glass J.L."/>
            <person name="Grabherr M."/>
            <person name="Greally J.M."/>
            <person name="Gu W."/>
            <person name="Hore T.A."/>
            <person name="Huttley G.A."/>
            <person name="Kleber M."/>
            <person name="Jirtle R.L."/>
            <person name="Koina E."/>
            <person name="Lee J.T."/>
            <person name="Mahony S."/>
            <person name="Marra M.A."/>
            <person name="Miller R.D."/>
            <person name="Nicholls R.D."/>
            <person name="Oda M."/>
            <person name="Papenfuss A.T."/>
            <person name="Parra Z.E."/>
            <person name="Pollock D.D."/>
            <person name="Ray D.A."/>
            <person name="Schein J.E."/>
            <person name="Speed T.P."/>
            <person name="Thompson K."/>
            <person name="VandeBerg J.L."/>
            <person name="Wade C.M."/>
            <person name="Walker J.A."/>
            <person name="Waters P.D."/>
            <person name="Webber C."/>
            <person name="Weidman J.R."/>
            <person name="Xie X."/>
            <person name="Zody M.C."/>
            <person name="Baldwin J."/>
            <person name="Abdouelleil A."/>
            <person name="Abdulkadir J."/>
            <person name="Abebe A."/>
            <person name="Abera B."/>
            <person name="Abreu J."/>
            <person name="Acer S.C."/>
            <person name="Aftuck L."/>
            <person name="Alexander A."/>
            <person name="An P."/>
            <person name="Anderson E."/>
            <person name="Anderson S."/>
            <person name="Arachi H."/>
            <person name="Azer M."/>
            <person name="Bachantsang P."/>
            <person name="Barry A."/>
            <person name="Bayul T."/>
            <person name="Berlin A."/>
            <person name="Bessette D."/>
            <person name="Bloom T."/>
            <person name="Bloom T."/>
            <person name="Boguslavskiy L."/>
            <person name="Bonnet C."/>
            <person name="Boukhgalter B."/>
            <person name="Bourzgui I."/>
            <person name="Brown A."/>
            <person name="Cahill P."/>
            <person name="Channer S."/>
            <person name="Cheshatsang Y."/>
            <person name="Chuda L."/>
            <person name="Citroen M."/>
            <person name="Collymore A."/>
            <person name="Cooke P."/>
            <person name="Costello M."/>
            <person name="D'Aco K."/>
            <person name="Daza R."/>
            <person name="De Haan G."/>
            <person name="DeGray S."/>
            <person name="DeMaso C."/>
            <person name="Dhargay N."/>
            <person name="Dooley K."/>
            <person name="Dooley E."/>
            <person name="Doricent M."/>
            <person name="Dorje P."/>
            <person name="Dorjee K."/>
            <person name="Dupes A."/>
            <person name="Elong R."/>
            <person name="Falk J."/>
            <person name="Farina A."/>
            <person name="Faro S."/>
            <person name="Ferguson D."/>
            <person name="Fisher S."/>
            <person name="Foley C.D."/>
            <person name="Franke A."/>
            <person name="Friedrich D."/>
            <person name="Gadbois L."/>
            <person name="Gearin G."/>
            <person name="Gearin C.R."/>
            <person name="Giannoukos G."/>
            <person name="Goode T."/>
            <person name="Graham J."/>
            <person name="Grandbois E."/>
            <person name="Grewal S."/>
            <person name="Gyaltsen K."/>
            <person name="Hafez N."/>
            <person name="Hagos B."/>
            <person name="Hall J."/>
            <person name="Henson C."/>
            <person name="Hollinger A."/>
            <person name="Honan T."/>
            <person name="Huard M.D."/>
            <person name="Hughes L."/>
            <person name="Hurhula B."/>
            <person name="Husby M.E."/>
            <person name="Kamat A."/>
            <person name="Kanga B."/>
            <person name="Kashin S."/>
            <person name="Khazanovich D."/>
            <person name="Kisner P."/>
            <person name="Lance K."/>
            <person name="Lara M."/>
            <person name="Lee W."/>
            <person name="Lennon N."/>
            <person name="Letendre F."/>
            <person name="LeVine R."/>
            <person name="Lipovsky A."/>
            <person name="Liu X."/>
            <person name="Liu J."/>
            <person name="Liu S."/>
            <person name="Lokyitsang T."/>
            <person name="Lokyitsang Y."/>
            <person name="Lubonja R."/>
            <person name="Lui A."/>
            <person name="MacDonald P."/>
            <person name="Magnisalis V."/>
            <person name="Maru K."/>
            <person name="Matthews C."/>
            <person name="McCusker W."/>
            <person name="McDonough S."/>
            <person name="Mehta T."/>
            <person name="Meldrim J."/>
            <person name="Meneus L."/>
            <person name="Mihai O."/>
            <person name="Mihalev A."/>
            <person name="Mihova T."/>
            <person name="Mittelman R."/>
            <person name="Mlenga V."/>
            <person name="Montmayeur A."/>
            <person name="Mulrain L."/>
            <person name="Navidi A."/>
            <person name="Naylor J."/>
            <person name="Negash T."/>
            <person name="Nguyen T."/>
            <person name="Nguyen N."/>
            <person name="Nicol R."/>
            <person name="Norbu C."/>
            <person name="Norbu N."/>
            <person name="Novod N."/>
            <person name="O'Neill B."/>
            <person name="Osman S."/>
            <person name="Markiewicz E."/>
            <person name="Oyono O.L."/>
            <person name="Patti C."/>
            <person name="Phunkhang P."/>
            <person name="Pierre F."/>
            <person name="Priest M."/>
            <person name="Raghuraman S."/>
            <person name="Rege F."/>
            <person name="Reyes R."/>
            <person name="Rise C."/>
            <person name="Rogov P."/>
            <person name="Ross K."/>
            <person name="Ryan E."/>
            <person name="Settipalli S."/>
            <person name="Shea T."/>
            <person name="Sherpa N."/>
            <person name="Shi L."/>
            <person name="Shih D."/>
            <person name="Sparrow T."/>
            <person name="Spaulding J."/>
            <person name="Stalker J."/>
            <person name="Stange-Thomann N."/>
            <person name="Stavropoulos S."/>
            <person name="Stone C."/>
            <person name="Strader C."/>
            <person name="Tesfaye S."/>
            <person name="Thomson T."/>
            <person name="Thoulutsang Y."/>
            <person name="Thoulutsang D."/>
            <person name="Topham K."/>
            <person name="Topping I."/>
            <person name="Tsamla T."/>
            <person name="Vassiliev H."/>
            <person name="Vo A."/>
            <person name="Wangchuk T."/>
            <person name="Wangdi T."/>
            <person name="Weiand M."/>
            <person name="Wilkinson J."/>
            <person name="Wilson A."/>
            <person name="Yadav S."/>
            <person name="Young G."/>
            <person name="Yu Q."/>
            <person name="Zembek L."/>
            <person name="Zhong D."/>
            <person name="Zimmer A."/>
            <person name="Zwirko Z."/>
            <person name="Jaffe D.B."/>
            <person name="Alvarez P."/>
            <person name="Brockman W."/>
            <person name="Butler J."/>
            <person name="Chin C."/>
            <person name="Gnerre S."/>
            <person name="MacCallum I."/>
            <person name="Graves J.A."/>
            <person name="Ponting C.P."/>
            <person name="Breen M."/>
            <person name="Samollow P.B."/>
            <person name="Lander E.S."/>
            <person name="Lindblad-Toh K."/>
        </authorList>
    </citation>
    <scope>NUCLEOTIDE SEQUENCE [LARGE SCALE GENOMIC DNA]</scope>
</reference>
<evidence type="ECO:0000259" key="11">
    <source>
        <dbReference type="PROSITE" id="PS50262"/>
    </source>
</evidence>
<sequence length="388" mass="44614">SDNIMPFNQGTLVILSILMAFLAFSIVLGNGLVIIAFVVDKNLRLRSNFFFLNLAISDFFVGAICIPLYIPYETQGRWDAGNKLCVFWLVIDYLLCTTSVYNIVLISYDRYQSVCNAISYRNKPSSISRTATFMVAVWVLAFMVHGPAILSGSKDQTEKTECRNQLLFTDYYIITTSILEFLIPTILVTYFNYCIYWSLHSRSRVRGSLVSTPNISSSVQGNSMTCAFFPMVRLPKPDEEVPSSSVKKIRKKSLFASFRTREEEETASAELTSLSHSNSVPIVLRAQHELLRDRKIAKSLAIILGAFVFCWAPYILFTIIRFACNQRRDNSWYTFTFWLQWFNSFLNPFLYPLCHKRFRIAFMKIFCKKKHTASTQVSLFTQGQCRKI</sequence>
<dbReference type="GO" id="GO:0007187">
    <property type="term" value="P:G protein-coupled receptor signaling pathway, coupled to cyclic nucleotide second messenger"/>
    <property type="evidence" value="ECO:0000318"/>
    <property type="project" value="GO_Central"/>
</dbReference>
<evidence type="ECO:0000313" key="12">
    <source>
        <dbReference type="Ensembl" id="ENSMODP00000038429.2"/>
    </source>
</evidence>
<dbReference type="HOGENOM" id="CLU_009579_11_2_1"/>
<dbReference type="GO" id="GO:0007197">
    <property type="term" value="P:adenylate cyclase-inhibiting G protein-coupled acetylcholine receptor signaling pathway"/>
    <property type="evidence" value="ECO:0000318"/>
    <property type="project" value="GO_Central"/>
</dbReference>
<evidence type="ECO:0000256" key="4">
    <source>
        <dbReference type="ARBA" id="ARBA00022989"/>
    </source>
</evidence>
<evidence type="ECO:0000256" key="9">
    <source>
        <dbReference type="RuleBase" id="RU000688"/>
    </source>
</evidence>
<dbReference type="GO" id="GO:0004969">
    <property type="term" value="F:histamine receptor activity"/>
    <property type="evidence" value="ECO:0000318"/>
    <property type="project" value="GO_Central"/>
</dbReference>
<dbReference type="PROSITE" id="PS00237">
    <property type="entry name" value="G_PROTEIN_RECEP_F1_1"/>
    <property type="match status" value="1"/>
</dbReference>
<feature type="transmembrane region" description="Helical" evidence="10">
    <location>
        <begin position="12"/>
        <end position="38"/>
    </location>
</feature>
<reference evidence="12" key="3">
    <citation type="submission" date="2025-09" db="UniProtKB">
        <authorList>
            <consortium name="Ensembl"/>
        </authorList>
    </citation>
    <scope>IDENTIFICATION</scope>
</reference>
<dbReference type="OMA" id="CVFWLIT"/>
<dbReference type="SUPFAM" id="SSF81321">
    <property type="entry name" value="Family A G protein-coupled receptor-like"/>
    <property type="match status" value="1"/>
</dbReference>
<feature type="transmembrane region" description="Helical" evidence="10">
    <location>
        <begin position="332"/>
        <end position="354"/>
    </location>
</feature>
<dbReference type="GO" id="GO:0005886">
    <property type="term" value="C:plasma membrane"/>
    <property type="evidence" value="ECO:0000318"/>
    <property type="project" value="GO_Central"/>
</dbReference>
<dbReference type="PANTHER" id="PTHR24247">
    <property type="entry name" value="5-HYDROXYTRYPTAMINE RECEPTOR"/>
    <property type="match status" value="1"/>
</dbReference>
<keyword evidence="5 9" id="KW-0297">G-protein coupled receptor</keyword>
<keyword evidence="13" id="KW-1185">Reference proteome</keyword>
<evidence type="ECO:0000256" key="8">
    <source>
        <dbReference type="ARBA" id="ARBA00023224"/>
    </source>
</evidence>
<dbReference type="GO" id="GO:0045202">
    <property type="term" value="C:synapse"/>
    <property type="evidence" value="ECO:0000318"/>
    <property type="project" value="GO_Central"/>
</dbReference>
<feature type="domain" description="G-protein coupled receptors family 1 profile" evidence="11">
    <location>
        <begin position="29"/>
        <end position="351"/>
    </location>
</feature>
<keyword evidence="6 10" id="KW-0472">Membrane</keyword>
<feature type="transmembrane region" description="Helical" evidence="10">
    <location>
        <begin position="129"/>
        <end position="151"/>
    </location>
</feature>
<dbReference type="GO" id="GO:0030594">
    <property type="term" value="F:neurotransmitter receptor activity"/>
    <property type="evidence" value="ECO:0000318"/>
    <property type="project" value="GO_Central"/>
</dbReference>
<dbReference type="InterPro" id="IPR017452">
    <property type="entry name" value="GPCR_Rhodpsn_7TM"/>
</dbReference>
<dbReference type="eggNOG" id="KOG3656">
    <property type="taxonomic scope" value="Eukaryota"/>
</dbReference>
<evidence type="ECO:0000313" key="13">
    <source>
        <dbReference type="Proteomes" id="UP000002280"/>
    </source>
</evidence>
<comment type="similarity">
    <text evidence="9">Belongs to the G-protein coupled receptor 1 family.</text>
</comment>
<reference evidence="12" key="2">
    <citation type="submission" date="2025-08" db="UniProtKB">
        <authorList>
            <consortium name="Ensembl"/>
        </authorList>
    </citation>
    <scope>IDENTIFICATION</scope>
</reference>
<evidence type="ECO:0000256" key="7">
    <source>
        <dbReference type="ARBA" id="ARBA00023170"/>
    </source>
</evidence>
<dbReference type="GeneTree" id="ENSGT00940000162118"/>